<dbReference type="InterPro" id="IPR000215">
    <property type="entry name" value="Serpin_fam"/>
</dbReference>
<evidence type="ECO:0000256" key="1">
    <source>
        <dbReference type="RuleBase" id="RU000411"/>
    </source>
</evidence>
<dbReference type="InterPro" id="IPR042178">
    <property type="entry name" value="Serpin_sf_1"/>
</dbReference>
<comment type="similarity">
    <text evidence="1">Belongs to the serpin family.</text>
</comment>
<dbReference type="GO" id="GO:0005615">
    <property type="term" value="C:extracellular space"/>
    <property type="evidence" value="ECO:0007669"/>
    <property type="project" value="InterPro"/>
</dbReference>
<organism evidence="4 5">
    <name type="scientific">Tessaracoccus flavescens</name>
    <dbReference type="NCBI Taxonomy" id="399497"/>
    <lineage>
        <taxon>Bacteria</taxon>
        <taxon>Bacillati</taxon>
        <taxon>Actinomycetota</taxon>
        <taxon>Actinomycetes</taxon>
        <taxon>Propionibacteriales</taxon>
        <taxon>Propionibacteriaceae</taxon>
        <taxon>Tessaracoccus</taxon>
    </lineage>
</organism>
<gene>
    <name evidence="4" type="ORF">BW733_10855</name>
</gene>
<dbReference type="PROSITE" id="PS51257">
    <property type="entry name" value="PROKAR_LIPOPROTEIN"/>
    <property type="match status" value="1"/>
</dbReference>
<dbReference type="KEGG" id="tfa:BW733_10855"/>
<dbReference type="RefSeq" id="WP_077350384.1">
    <property type="nucleotide sequence ID" value="NZ_CP019607.1"/>
</dbReference>
<keyword evidence="5" id="KW-1185">Reference proteome</keyword>
<dbReference type="Proteomes" id="UP000188235">
    <property type="component" value="Chromosome"/>
</dbReference>
<dbReference type="Gene3D" id="2.30.39.10">
    <property type="entry name" value="Alpha-1-antitrypsin, domain 1"/>
    <property type="match status" value="1"/>
</dbReference>
<evidence type="ECO:0000313" key="4">
    <source>
        <dbReference type="EMBL" id="AQP51255.1"/>
    </source>
</evidence>
<feature type="chain" id="PRO_5010286467" description="Serpin domain-containing protein" evidence="2">
    <location>
        <begin position="25"/>
        <end position="401"/>
    </location>
</feature>
<proteinExistence type="inferred from homology"/>
<dbReference type="GO" id="GO:0004867">
    <property type="term" value="F:serine-type endopeptidase inhibitor activity"/>
    <property type="evidence" value="ECO:0007669"/>
    <property type="project" value="InterPro"/>
</dbReference>
<dbReference type="PANTHER" id="PTHR11461:SF211">
    <property type="entry name" value="GH10112P-RELATED"/>
    <property type="match status" value="1"/>
</dbReference>
<evidence type="ECO:0000256" key="2">
    <source>
        <dbReference type="SAM" id="SignalP"/>
    </source>
</evidence>
<keyword evidence="2" id="KW-0732">Signal</keyword>
<sequence>MISFRILAAPLLAATLLVGCSASAGEEVRGREAVLALAYDSTPKVEAAAQASQRLAWKAIEATDGPNRLTSPSSLAMSLAMVAEGARGDSTSSIEAELGLAGEERGSAFGALRQSLAGYESLPEKVSVDDPPETPIVHLAGQVLSIGATPEADFLDALARYYDTPATVADRGRAQKALDGWVRRNTAGLIERSGIRVTEATSVVVQDAVLFAAAWGNGEMDETSLEFATPAGTQRVDAISATVRVSYAEDPEGRWRAVRLPYDDALAADVIIADSPTIADLEAVSDSLDTAEQVDVVVTMPSFDLSGSTDLLAALPGLDLSDLSGITPGGTAEQWTQQVRLQVGARGTVGAAVTEFAEAGSAPVEQAPIEFTVDHPYVFRVSDTRTHWPLFLAAIADPTAE</sequence>
<dbReference type="Pfam" id="PF00079">
    <property type="entry name" value="Serpin"/>
    <property type="match status" value="1"/>
</dbReference>
<dbReference type="SUPFAM" id="SSF56574">
    <property type="entry name" value="Serpins"/>
    <property type="match status" value="1"/>
</dbReference>
<evidence type="ECO:0000313" key="5">
    <source>
        <dbReference type="Proteomes" id="UP000188235"/>
    </source>
</evidence>
<dbReference type="OrthoDB" id="9764871at2"/>
<dbReference type="STRING" id="399497.BW733_10855"/>
<feature type="signal peptide" evidence="2">
    <location>
        <begin position="1"/>
        <end position="24"/>
    </location>
</feature>
<protein>
    <recommendedName>
        <fullName evidence="3">Serpin domain-containing protein</fullName>
    </recommendedName>
</protein>
<reference evidence="4 5" key="1">
    <citation type="journal article" date="2008" name="Int. J. Syst. Evol. Microbiol.">
        <title>Tessaracoccus flavescens sp. nov., isolated from marine sediment.</title>
        <authorList>
            <person name="Lee D.W."/>
            <person name="Lee S.D."/>
        </authorList>
    </citation>
    <scope>NUCLEOTIDE SEQUENCE [LARGE SCALE GENOMIC DNA]</scope>
    <source>
        <strain evidence="4 5">SST-39T</strain>
    </source>
</reference>
<dbReference type="AlphaFoldDB" id="A0A1Q2CYU3"/>
<dbReference type="SMART" id="SM00093">
    <property type="entry name" value="SERPIN"/>
    <property type="match status" value="1"/>
</dbReference>
<dbReference type="InterPro" id="IPR042185">
    <property type="entry name" value="Serpin_sf_2"/>
</dbReference>
<name>A0A1Q2CYU3_9ACTN</name>
<dbReference type="Gene3D" id="3.30.497.10">
    <property type="entry name" value="Antithrombin, subunit I, domain 2"/>
    <property type="match status" value="1"/>
</dbReference>
<dbReference type="PANTHER" id="PTHR11461">
    <property type="entry name" value="SERINE PROTEASE INHIBITOR, SERPIN"/>
    <property type="match status" value="1"/>
</dbReference>
<feature type="domain" description="Serpin" evidence="3">
    <location>
        <begin position="53"/>
        <end position="398"/>
    </location>
</feature>
<dbReference type="EMBL" id="CP019607">
    <property type="protein sequence ID" value="AQP51255.1"/>
    <property type="molecule type" value="Genomic_DNA"/>
</dbReference>
<accession>A0A1Q2CYU3</accession>
<evidence type="ECO:0000259" key="3">
    <source>
        <dbReference type="SMART" id="SM00093"/>
    </source>
</evidence>
<dbReference type="InterPro" id="IPR023796">
    <property type="entry name" value="Serpin_dom"/>
</dbReference>
<dbReference type="InterPro" id="IPR036186">
    <property type="entry name" value="Serpin_sf"/>
</dbReference>